<dbReference type="SUPFAM" id="SSF55785">
    <property type="entry name" value="PYP-like sensor domain (PAS domain)"/>
    <property type="match status" value="1"/>
</dbReference>
<dbReference type="GO" id="GO:0005886">
    <property type="term" value="C:plasma membrane"/>
    <property type="evidence" value="ECO:0007669"/>
    <property type="project" value="UniProtKB-SubCell"/>
</dbReference>
<evidence type="ECO:0000256" key="9">
    <source>
        <dbReference type="ARBA" id="ARBA00022989"/>
    </source>
</evidence>
<dbReference type="SUPFAM" id="SSF55781">
    <property type="entry name" value="GAF domain-like"/>
    <property type="match status" value="1"/>
</dbReference>
<keyword evidence="7" id="KW-0677">Repeat</keyword>
<dbReference type="InterPro" id="IPR035965">
    <property type="entry name" value="PAS-like_dom_sf"/>
</dbReference>
<dbReference type="InterPro" id="IPR045761">
    <property type="entry name" value="ODP_dom"/>
</dbReference>
<evidence type="ECO:0000256" key="8">
    <source>
        <dbReference type="ARBA" id="ARBA00022741"/>
    </source>
</evidence>
<dbReference type="PANTHER" id="PTHR45138">
    <property type="entry name" value="REGULATORY COMPONENTS OF SENSORY TRANSDUCTION SYSTEM"/>
    <property type="match status" value="1"/>
</dbReference>
<keyword evidence="5" id="KW-0808">Transferase</keyword>
<evidence type="ECO:0000259" key="14">
    <source>
        <dbReference type="PROSITE" id="PS50113"/>
    </source>
</evidence>
<dbReference type="Gene3D" id="2.10.70.100">
    <property type="match status" value="1"/>
</dbReference>
<feature type="coiled-coil region" evidence="12">
    <location>
        <begin position="304"/>
        <end position="355"/>
    </location>
</feature>
<keyword evidence="17" id="KW-1185">Reference proteome</keyword>
<dbReference type="PROSITE" id="PS50887">
    <property type="entry name" value="GGDEF"/>
    <property type="match status" value="1"/>
</dbReference>
<evidence type="ECO:0000313" key="17">
    <source>
        <dbReference type="Proteomes" id="UP000231637"/>
    </source>
</evidence>
<keyword evidence="6" id="KW-0812">Transmembrane</keyword>
<feature type="domain" description="GGDEF" evidence="15">
    <location>
        <begin position="691"/>
        <end position="828"/>
    </location>
</feature>
<keyword evidence="8" id="KW-0547">Nucleotide-binding</keyword>
<keyword evidence="12" id="KW-0175">Coiled coil</keyword>
<keyword evidence="10" id="KW-0472">Membrane</keyword>
<dbReference type="GO" id="GO:0043709">
    <property type="term" value="P:cell adhesion involved in single-species biofilm formation"/>
    <property type="evidence" value="ECO:0007669"/>
    <property type="project" value="TreeGrafter"/>
</dbReference>
<dbReference type="Gene3D" id="3.30.450.20">
    <property type="entry name" value="PAS domain"/>
    <property type="match status" value="1"/>
</dbReference>
<comment type="subcellular location">
    <subcellularLocation>
        <location evidence="1">Cell inner membrane</location>
        <topology evidence="1">Multi-pass membrane protein</topology>
    </subcellularLocation>
</comment>
<dbReference type="KEGG" id="mfn:Ga0123462_0436"/>
<dbReference type="Pfam" id="PF00990">
    <property type="entry name" value="GGDEF"/>
    <property type="match status" value="1"/>
</dbReference>
<dbReference type="OrthoDB" id="9812260at2"/>
<dbReference type="SMART" id="SM00086">
    <property type="entry name" value="PAC"/>
    <property type="match status" value="1"/>
</dbReference>
<evidence type="ECO:0000256" key="11">
    <source>
        <dbReference type="ARBA" id="ARBA00034247"/>
    </source>
</evidence>
<dbReference type="InterPro" id="IPR000014">
    <property type="entry name" value="PAS"/>
</dbReference>
<dbReference type="Pfam" id="PF08447">
    <property type="entry name" value="PAS_3"/>
    <property type="match status" value="1"/>
</dbReference>
<dbReference type="NCBIfam" id="TIGR00229">
    <property type="entry name" value="sensory_box"/>
    <property type="match status" value="1"/>
</dbReference>
<dbReference type="FunFam" id="2.10.70.100:FF:000001">
    <property type="entry name" value="Sensory transduction histidine kinase"/>
    <property type="match status" value="1"/>
</dbReference>
<dbReference type="Proteomes" id="UP000231637">
    <property type="component" value="Chromosome"/>
</dbReference>
<dbReference type="FunFam" id="3.30.70.270:FF:000001">
    <property type="entry name" value="Diguanylate cyclase domain protein"/>
    <property type="match status" value="1"/>
</dbReference>
<dbReference type="InterPro" id="IPR001279">
    <property type="entry name" value="Metallo-B-lactamas"/>
</dbReference>
<dbReference type="Gene3D" id="3.30.70.270">
    <property type="match status" value="1"/>
</dbReference>
<dbReference type="CDD" id="cd00130">
    <property type="entry name" value="PAS"/>
    <property type="match status" value="1"/>
</dbReference>
<dbReference type="FunFam" id="3.30.450.20:FF:000088">
    <property type="entry name" value="Sensory transduction histidine kinase"/>
    <property type="match status" value="1"/>
</dbReference>
<dbReference type="PROSITE" id="PS50113">
    <property type="entry name" value="PAC"/>
    <property type="match status" value="1"/>
</dbReference>
<evidence type="ECO:0000259" key="15">
    <source>
        <dbReference type="PROSITE" id="PS50887"/>
    </source>
</evidence>
<proteinExistence type="predicted"/>
<dbReference type="Gene3D" id="3.30.450.40">
    <property type="match status" value="1"/>
</dbReference>
<name>A0A2K8L641_9PROT</name>
<evidence type="ECO:0000256" key="7">
    <source>
        <dbReference type="ARBA" id="ARBA00022737"/>
    </source>
</evidence>
<evidence type="ECO:0000256" key="3">
    <source>
        <dbReference type="ARBA" id="ARBA00022475"/>
    </source>
</evidence>
<dbReference type="NCBIfam" id="TIGR00254">
    <property type="entry name" value="GGDEF"/>
    <property type="match status" value="1"/>
</dbReference>
<dbReference type="InterPro" id="IPR029016">
    <property type="entry name" value="GAF-like_dom_sf"/>
</dbReference>
<dbReference type="InterPro" id="IPR001610">
    <property type="entry name" value="PAC"/>
</dbReference>
<dbReference type="InterPro" id="IPR029787">
    <property type="entry name" value="Nucleotide_cyclase"/>
</dbReference>
<dbReference type="CDD" id="cd07709">
    <property type="entry name" value="flavodiiron_proteins_MBL-fold"/>
    <property type="match status" value="1"/>
</dbReference>
<evidence type="ECO:0000256" key="10">
    <source>
        <dbReference type="ARBA" id="ARBA00023136"/>
    </source>
</evidence>
<evidence type="ECO:0000256" key="12">
    <source>
        <dbReference type="SAM" id="Coils"/>
    </source>
</evidence>
<comment type="catalytic activity">
    <reaction evidence="11">
        <text>2 GTP = 3',3'-c-di-GMP + 2 diphosphate</text>
        <dbReference type="Rhea" id="RHEA:24898"/>
        <dbReference type="ChEBI" id="CHEBI:33019"/>
        <dbReference type="ChEBI" id="CHEBI:37565"/>
        <dbReference type="ChEBI" id="CHEBI:58805"/>
        <dbReference type="EC" id="2.7.7.65"/>
    </reaction>
</comment>
<dbReference type="GO" id="GO:0000166">
    <property type="term" value="F:nucleotide binding"/>
    <property type="evidence" value="ECO:0007669"/>
    <property type="project" value="UniProtKB-KW"/>
</dbReference>
<dbReference type="InterPro" id="IPR000160">
    <property type="entry name" value="GGDEF_dom"/>
</dbReference>
<evidence type="ECO:0000256" key="4">
    <source>
        <dbReference type="ARBA" id="ARBA00022519"/>
    </source>
</evidence>
<dbReference type="InterPro" id="IPR050469">
    <property type="entry name" value="Diguanylate_Cyclase"/>
</dbReference>
<dbReference type="GO" id="GO:1902201">
    <property type="term" value="P:negative regulation of bacterial-type flagellum-dependent cell motility"/>
    <property type="evidence" value="ECO:0007669"/>
    <property type="project" value="TreeGrafter"/>
</dbReference>
<dbReference type="SUPFAM" id="SSF55073">
    <property type="entry name" value="Nucleotide cyclase"/>
    <property type="match status" value="1"/>
</dbReference>
<evidence type="ECO:0000256" key="6">
    <source>
        <dbReference type="ARBA" id="ARBA00022692"/>
    </source>
</evidence>
<dbReference type="CDD" id="cd01949">
    <property type="entry name" value="GGDEF"/>
    <property type="match status" value="1"/>
</dbReference>
<feature type="domain" description="PAS" evidence="13">
    <location>
        <begin position="372"/>
        <end position="417"/>
    </location>
</feature>
<dbReference type="Gene3D" id="3.60.15.10">
    <property type="entry name" value="Ribonuclease Z/Hydroxyacylglutathione hydrolase-like"/>
    <property type="match status" value="1"/>
</dbReference>
<dbReference type="InterPro" id="IPR003018">
    <property type="entry name" value="GAF"/>
</dbReference>
<dbReference type="SMART" id="SM00267">
    <property type="entry name" value="GGDEF"/>
    <property type="match status" value="1"/>
</dbReference>
<protein>
    <recommendedName>
        <fullName evidence="2">diguanylate cyclase</fullName>
        <ecNumber evidence="2">2.7.7.65</ecNumber>
    </recommendedName>
</protein>
<sequence>MTYSLLTGQGYSENIEPDEDHPVLVFESGAHAVYWLGIVEDTAFRCNAYLIRNGDAAILVDPGGINAFDQVCTRVSHILPPGKITGMILCHQDPDVAGSMVRWLAINPAMQVYSTPRTHVLLPHYGKSDYLAYDVEKNPRFRLPDGRELLFIPAPFLHFPGAFVTYDTASGLLFSGDIWAALDTDWHLVAESFDAHVPKLNLFHKDYMASNRATRGFVANISHLEINGILPQHGSLICSHHVDAALEYLETLQCGIDLTYSTESSHEESVSDAVGDIETEFEAEPEASNEQFGDEADYAQASMLETLNKRVRLLQEALSQSERLAALRERAVRDLKLAERKLQESSLRLSEAQAIAHIGNWEWDIVRNELRWSDEIYRIFGLKPQSFDATYEAFIGSVHPDDRQMVQDTVQLALDEMEPYSIDHRIVWPDGTVRIVHEQGQVQYDESNKPLRMIGVVQDISERKQGEETLRRSNLLIKCIEQLQSRFISHGDDPVTLYRDFLGDLLTLTDSEYGFFGEVLADPGERPYLKVFALSNHVWDDESQALYDAVREKGFEFRNLNTLIGRVISSGQPVITGDPASDPRRGGMPRGHPPIHTFAGIPVYYGDRLVGEVGLANREGGFDQQLLDYMAPVIMACGQIIIARQEQVARRAAEKALEKLASMDGLLHIPNRRSFDEYLHHEWRRAMRYQTPVSLFMIDIDHFKRYNDSYGHQAGDDCLIKVAKLIQESLRRPTDMVARYGGEEFVCIMPDTSLDGAVPVAKAIMHGLQMKKMTHESSPVARRVTVSIGVATIVPGKDVVASDLVKLADRYLYQAKSSGRNRIVTEKDTITL</sequence>
<dbReference type="InterPro" id="IPR043128">
    <property type="entry name" value="Rev_trsase/Diguanyl_cyclase"/>
</dbReference>
<dbReference type="EC" id="2.7.7.65" evidence="2"/>
<evidence type="ECO:0000256" key="2">
    <source>
        <dbReference type="ARBA" id="ARBA00012528"/>
    </source>
</evidence>
<dbReference type="Pfam" id="PF13185">
    <property type="entry name" value="GAF_2"/>
    <property type="match status" value="1"/>
</dbReference>
<dbReference type="GO" id="GO:0052621">
    <property type="term" value="F:diguanylate cyclase activity"/>
    <property type="evidence" value="ECO:0007669"/>
    <property type="project" value="UniProtKB-EC"/>
</dbReference>
<reference evidence="16 17" key="1">
    <citation type="submission" date="2016-12" db="EMBL/GenBank/DDBJ databases">
        <title>Isolation and genomic insights into novel planktonic Zetaproteobacteria from stratified waters of the Chesapeake Bay.</title>
        <authorList>
            <person name="McAllister S.M."/>
            <person name="Kato S."/>
            <person name="Chan C.S."/>
            <person name="Chiu B.K."/>
            <person name="Field E.K."/>
        </authorList>
    </citation>
    <scope>NUCLEOTIDE SEQUENCE [LARGE SCALE GENOMIC DNA]</scope>
    <source>
        <strain evidence="16 17">CP-8</strain>
    </source>
</reference>
<evidence type="ECO:0000256" key="5">
    <source>
        <dbReference type="ARBA" id="ARBA00022679"/>
    </source>
</evidence>
<organism evidence="16 17">
    <name type="scientific">Mariprofundus ferrinatatus</name>
    <dbReference type="NCBI Taxonomy" id="1921087"/>
    <lineage>
        <taxon>Bacteria</taxon>
        <taxon>Pseudomonadati</taxon>
        <taxon>Pseudomonadota</taxon>
        <taxon>Candidatius Mariprofundia</taxon>
        <taxon>Mariprofundales</taxon>
        <taxon>Mariprofundaceae</taxon>
        <taxon>Mariprofundus</taxon>
    </lineage>
</organism>
<evidence type="ECO:0000259" key="13">
    <source>
        <dbReference type="PROSITE" id="PS50112"/>
    </source>
</evidence>
<gene>
    <name evidence="16" type="ORF">Ga0123462_0436</name>
</gene>
<keyword evidence="4" id="KW-0997">Cell inner membrane</keyword>
<dbReference type="PANTHER" id="PTHR45138:SF9">
    <property type="entry name" value="DIGUANYLATE CYCLASE DGCM-RELATED"/>
    <property type="match status" value="1"/>
</dbReference>
<dbReference type="InterPro" id="IPR013655">
    <property type="entry name" value="PAS_fold_3"/>
</dbReference>
<dbReference type="InterPro" id="IPR036866">
    <property type="entry name" value="RibonucZ/Hydroxyglut_hydro"/>
</dbReference>
<keyword evidence="3" id="KW-1003">Cell membrane</keyword>
<dbReference type="AlphaFoldDB" id="A0A2K8L641"/>
<evidence type="ECO:0000256" key="1">
    <source>
        <dbReference type="ARBA" id="ARBA00004429"/>
    </source>
</evidence>
<accession>A0A2K8L641</accession>
<feature type="domain" description="PAC" evidence="14">
    <location>
        <begin position="420"/>
        <end position="472"/>
    </location>
</feature>
<evidence type="ECO:0000313" key="16">
    <source>
        <dbReference type="EMBL" id="ATX81311.1"/>
    </source>
</evidence>
<keyword evidence="9" id="KW-1133">Transmembrane helix</keyword>
<dbReference type="RefSeq" id="WP_100264791.1">
    <property type="nucleotide sequence ID" value="NZ_CP018800.1"/>
</dbReference>
<dbReference type="InterPro" id="IPR000700">
    <property type="entry name" value="PAS-assoc_C"/>
</dbReference>
<dbReference type="PROSITE" id="PS50112">
    <property type="entry name" value="PAS"/>
    <property type="match status" value="1"/>
</dbReference>
<dbReference type="Pfam" id="PF19583">
    <property type="entry name" value="ODP"/>
    <property type="match status" value="1"/>
</dbReference>
<dbReference type="EMBL" id="CP018800">
    <property type="protein sequence ID" value="ATX81311.1"/>
    <property type="molecule type" value="Genomic_DNA"/>
</dbReference>
<dbReference type="SUPFAM" id="SSF56281">
    <property type="entry name" value="Metallo-hydrolase/oxidoreductase"/>
    <property type="match status" value="1"/>
</dbReference>
<dbReference type="SMART" id="SM00849">
    <property type="entry name" value="Lactamase_B"/>
    <property type="match status" value="1"/>
</dbReference>